<evidence type="ECO:0000256" key="11">
    <source>
        <dbReference type="HAMAP-Rule" id="MF_00123"/>
    </source>
</evidence>
<feature type="short sequence motif" description="'HIGH' region" evidence="11">
    <location>
        <begin position="126"/>
        <end position="136"/>
    </location>
</feature>
<dbReference type="SUPFAM" id="SSF52374">
    <property type="entry name" value="Nucleotidylyl transferase"/>
    <property type="match status" value="1"/>
</dbReference>
<evidence type="ECO:0000259" key="13">
    <source>
        <dbReference type="SMART" id="SM00836"/>
    </source>
</evidence>
<evidence type="ECO:0000256" key="12">
    <source>
        <dbReference type="RuleBase" id="RU363038"/>
    </source>
</evidence>
<dbReference type="InterPro" id="IPR009080">
    <property type="entry name" value="tRNAsynth_Ia_anticodon-bd"/>
</dbReference>
<reference evidence="15" key="1">
    <citation type="journal article" date="2021" name="PeerJ">
        <title>Extensive microbial diversity within the chicken gut microbiome revealed by metagenomics and culture.</title>
        <authorList>
            <person name="Gilroy R."/>
            <person name="Ravi A."/>
            <person name="Getino M."/>
            <person name="Pursley I."/>
            <person name="Horton D.L."/>
            <person name="Alikhan N.F."/>
            <person name="Baker D."/>
            <person name="Gharbi K."/>
            <person name="Hall N."/>
            <person name="Watson M."/>
            <person name="Adriaenssens E.M."/>
            <person name="Foster-Nyarko E."/>
            <person name="Jarju S."/>
            <person name="Secka A."/>
            <person name="Antonio M."/>
            <person name="Oren A."/>
            <person name="Chaudhuri R.R."/>
            <person name="La Ragione R."/>
            <person name="Hildebrand F."/>
            <person name="Pallen M.J."/>
        </authorList>
    </citation>
    <scope>NUCLEOTIDE SEQUENCE</scope>
    <source>
        <strain evidence="15">6019</strain>
    </source>
</reference>
<evidence type="ECO:0000256" key="6">
    <source>
        <dbReference type="ARBA" id="ARBA00022741"/>
    </source>
</evidence>
<evidence type="ECO:0000259" key="14">
    <source>
        <dbReference type="SMART" id="SM01016"/>
    </source>
</evidence>
<dbReference type="Gene3D" id="3.30.1360.70">
    <property type="entry name" value="Arginyl tRNA synthetase N-terminal domain"/>
    <property type="match status" value="1"/>
</dbReference>
<comment type="caution">
    <text evidence="15">The sequence shown here is derived from an EMBL/GenBank/DDBJ whole genome shotgun (WGS) entry which is preliminary data.</text>
</comment>
<dbReference type="PANTHER" id="PTHR11956">
    <property type="entry name" value="ARGINYL-TRNA SYNTHETASE"/>
    <property type="match status" value="1"/>
</dbReference>
<comment type="subcellular location">
    <subcellularLocation>
        <location evidence="1 11">Cytoplasm</location>
    </subcellularLocation>
</comment>
<evidence type="ECO:0000256" key="1">
    <source>
        <dbReference type="ARBA" id="ARBA00004496"/>
    </source>
</evidence>
<comment type="similarity">
    <text evidence="2 11 12">Belongs to the class-I aminoacyl-tRNA synthetase family.</text>
</comment>
<dbReference type="InterPro" id="IPR036695">
    <property type="entry name" value="Arg-tRNA-synth_N_sf"/>
</dbReference>
<dbReference type="FunFam" id="3.40.50.620:FF:000062">
    <property type="entry name" value="Arginine--tRNA ligase"/>
    <property type="match status" value="1"/>
</dbReference>
<dbReference type="SUPFAM" id="SSF47323">
    <property type="entry name" value="Anticodon-binding domain of a subclass of class I aminoacyl-tRNA synthetases"/>
    <property type="match status" value="1"/>
</dbReference>
<dbReference type="FunFam" id="3.30.1360.70:FF:000003">
    <property type="entry name" value="Arginine--tRNA ligase"/>
    <property type="match status" value="1"/>
</dbReference>
<keyword evidence="5 11" id="KW-0436">Ligase</keyword>
<dbReference type="Pfam" id="PF00750">
    <property type="entry name" value="tRNA-synt_1d"/>
    <property type="match status" value="1"/>
</dbReference>
<dbReference type="InterPro" id="IPR008909">
    <property type="entry name" value="DALR_anticod-bd"/>
</dbReference>
<evidence type="ECO:0000256" key="9">
    <source>
        <dbReference type="ARBA" id="ARBA00023146"/>
    </source>
</evidence>
<organism evidence="15 16">
    <name type="scientific">Aliicoccus persicus</name>
    <dbReference type="NCBI Taxonomy" id="930138"/>
    <lineage>
        <taxon>Bacteria</taxon>
        <taxon>Bacillati</taxon>
        <taxon>Bacillota</taxon>
        <taxon>Bacilli</taxon>
        <taxon>Bacillales</taxon>
        <taxon>Staphylococcaceae</taxon>
        <taxon>Aliicoccus</taxon>
    </lineage>
</organism>
<dbReference type="Gene3D" id="1.10.730.10">
    <property type="entry name" value="Isoleucyl-tRNA Synthetase, Domain 1"/>
    <property type="match status" value="1"/>
</dbReference>
<dbReference type="EMBL" id="DYYI01000006">
    <property type="protein sequence ID" value="HJE18828.1"/>
    <property type="molecule type" value="Genomic_DNA"/>
</dbReference>
<dbReference type="PANTHER" id="PTHR11956:SF5">
    <property type="entry name" value="ARGININE--TRNA LIGASE, CYTOPLASMIC"/>
    <property type="match status" value="1"/>
</dbReference>
<dbReference type="GO" id="GO:0005737">
    <property type="term" value="C:cytoplasm"/>
    <property type="evidence" value="ECO:0007669"/>
    <property type="project" value="UniProtKB-SubCell"/>
</dbReference>
<dbReference type="NCBIfam" id="TIGR00456">
    <property type="entry name" value="argS"/>
    <property type="match status" value="1"/>
</dbReference>
<name>A0A921DVK9_9STAP</name>
<protein>
    <recommendedName>
        <fullName evidence="11">Arginine--tRNA ligase</fullName>
        <ecNumber evidence="11">6.1.1.19</ecNumber>
    </recommendedName>
    <alternativeName>
        <fullName evidence="11">Arginyl-tRNA synthetase</fullName>
        <shortName evidence="11">ArgRS</shortName>
    </alternativeName>
</protein>
<dbReference type="GO" id="GO:0005524">
    <property type="term" value="F:ATP binding"/>
    <property type="evidence" value="ECO:0007669"/>
    <property type="project" value="UniProtKB-UniRule"/>
</dbReference>
<dbReference type="Pfam" id="PF03485">
    <property type="entry name" value="Arg_tRNA_synt_N"/>
    <property type="match status" value="1"/>
</dbReference>
<dbReference type="SUPFAM" id="SSF55190">
    <property type="entry name" value="Arginyl-tRNA synthetase (ArgRS), N-terminal 'additional' domain"/>
    <property type="match status" value="1"/>
</dbReference>
<comment type="subunit">
    <text evidence="3 11">Monomer.</text>
</comment>
<keyword evidence="4 11" id="KW-0963">Cytoplasm</keyword>
<dbReference type="InterPro" id="IPR035684">
    <property type="entry name" value="ArgRS_core"/>
</dbReference>
<dbReference type="GO" id="GO:0006420">
    <property type="term" value="P:arginyl-tRNA aminoacylation"/>
    <property type="evidence" value="ECO:0007669"/>
    <property type="project" value="UniProtKB-UniRule"/>
</dbReference>
<evidence type="ECO:0000313" key="15">
    <source>
        <dbReference type="EMBL" id="HJE18828.1"/>
    </source>
</evidence>
<dbReference type="InterPro" id="IPR005148">
    <property type="entry name" value="Arg-tRNA-synth_N"/>
</dbReference>
<dbReference type="Proteomes" id="UP000763505">
    <property type="component" value="Unassembled WGS sequence"/>
</dbReference>
<dbReference type="CDD" id="cd00671">
    <property type="entry name" value="ArgRS_core"/>
    <property type="match status" value="1"/>
</dbReference>
<evidence type="ECO:0000256" key="10">
    <source>
        <dbReference type="ARBA" id="ARBA00049339"/>
    </source>
</evidence>
<dbReference type="AlphaFoldDB" id="A0A921DVK9"/>
<evidence type="ECO:0000256" key="3">
    <source>
        <dbReference type="ARBA" id="ARBA00011245"/>
    </source>
</evidence>
<dbReference type="PRINTS" id="PR01038">
    <property type="entry name" value="TRNASYNTHARG"/>
</dbReference>
<keyword evidence="8 11" id="KW-0648">Protein biosynthesis</keyword>
<dbReference type="FunFam" id="1.10.730.10:FF:000008">
    <property type="entry name" value="Arginine--tRNA ligase"/>
    <property type="match status" value="1"/>
</dbReference>
<dbReference type="SMART" id="SM01016">
    <property type="entry name" value="Arg_tRNA_synt_N"/>
    <property type="match status" value="1"/>
</dbReference>
<evidence type="ECO:0000256" key="8">
    <source>
        <dbReference type="ARBA" id="ARBA00022917"/>
    </source>
</evidence>
<keyword evidence="7 11" id="KW-0067">ATP-binding</keyword>
<keyword evidence="6 11" id="KW-0547">Nucleotide-binding</keyword>
<comment type="catalytic activity">
    <reaction evidence="10 11">
        <text>tRNA(Arg) + L-arginine + ATP = L-arginyl-tRNA(Arg) + AMP + diphosphate</text>
        <dbReference type="Rhea" id="RHEA:20301"/>
        <dbReference type="Rhea" id="RHEA-COMP:9658"/>
        <dbReference type="Rhea" id="RHEA-COMP:9673"/>
        <dbReference type="ChEBI" id="CHEBI:30616"/>
        <dbReference type="ChEBI" id="CHEBI:32682"/>
        <dbReference type="ChEBI" id="CHEBI:33019"/>
        <dbReference type="ChEBI" id="CHEBI:78442"/>
        <dbReference type="ChEBI" id="CHEBI:78513"/>
        <dbReference type="ChEBI" id="CHEBI:456215"/>
        <dbReference type="EC" id="6.1.1.19"/>
    </reaction>
</comment>
<dbReference type="InterPro" id="IPR001278">
    <property type="entry name" value="Arg-tRNA-ligase"/>
</dbReference>
<evidence type="ECO:0000313" key="16">
    <source>
        <dbReference type="Proteomes" id="UP000763505"/>
    </source>
</evidence>
<dbReference type="Pfam" id="PF05746">
    <property type="entry name" value="DALR_1"/>
    <property type="match status" value="1"/>
</dbReference>
<proteinExistence type="inferred from homology"/>
<dbReference type="SMART" id="SM00836">
    <property type="entry name" value="DALR_1"/>
    <property type="match status" value="1"/>
</dbReference>
<reference evidence="15" key="2">
    <citation type="submission" date="2021-09" db="EMBL/GenBank/DDBJ databases">
        <authorList>
            <person name="Gilroy R."/>
        </authorList>
    </citation>
    <scope>NUCLEOTIDE SEQUENCE</scope>
    <source>
        <strain evidence="15">6019</strain>
    </source>
</reference>
<dbReference type="EC" id="6.1.1.19" evidence="11"/>
<keyword evidence="9 11" id="KW-0030">Aminoacyl-tRNA synthetase</keyword>
<evidence type="ECO:0000256" key="7">
    <source>
        <dbReference type="ARBA" id="ARBA00022840"/>
    </source>
</evidence>
<feature type="domain" description="Arginyl tRNA synthetase N-terminal" evidence="14">
    <location>
        <begin position="5"/>
        <end position="89"/>
    </location>
</feature>
<evidence type="ECO:0000256" key="2">
    <source>
        <dbReference type="ARBA" id="ARBA00005594"/>
    </source>
</evidence>
<dbReference type="GO" id="GO:0004814">
    <property type="term" value="F:arginine-tRNA ligase activity"/>
    <property type="evidence" value="ECO:0007669"/>
    <property type="project" value="UniProtKB-UniRule"/>
</dbReference>
<gene>
    <name evidence="11 15" type="primary">argS</name>
    <name evidence="15" type="ORF">K8V35_00555</name>
</gene>
<evidence type="ECO:0000256" key="4">
    <source>
        <dbReference type="ARBA" id="ARBA00022490"/>
    </source>
</evidence>
<evidence type="ECO:0000256" key="5">
    <source>
        <dbReference type="ARBA" id="ARBA00022598"/>
    </source>
</evidence>
<accession>A0A921DVK9</accession>
<feature type="domain" description="DALR anticodon binding" evidence="13">
    <location>
        <begin position="430"/>
        <end position="548"/>
    </location>
</feature>
<dbReference type="Gene3D" id="3.40.50.620">
    <property type="entry name" value="HUPs"/>
    <property type="match status" value="1"/>
</dbReference>
<sequence>MDLKDQLRVVIKEAIIKAGITEEVPDIKVEIPKDTSNGDFSTNIAMVLTKIARSNPRDIATRVIENLDLEKGDIDSVDIAGPGFINFKMKTGSLTSIITKVLEEGENYGRTTHDVPQKILLEFVSANPTGDLTMAHGRHASFGDTLANILDAAGHDVTREYYVNDAGKQIENLARSIEARYFQALGEERDIPEDGYHGKDVITLAAELVETHPELKDIEEDERVRTLRDIGVTFEMDKLKKDLEDFNVRFDNWTRETRLYEENKVEEALELLTERGHTYEEDGALWLRTTEFGDDKDRVLKKSDGSYTYLMPDIAYHFDKLNRGYDQLINLFGADHHGYVNRLKASVAALGFNPEMLEIQIMQIVRLIKDGEEVRMSKRSGKSVTMRDLMEEVGVDAARYFLAMRSSDTHFDFDLTLAQSETSDNPVYYAQYAHARICSILRKAEEENVDFNQDVNLDVIEAEAALNLLKAVAEFPNTITGAANKRAPQRLTNYIQDVASLFHKFYNAVKIMTADEDVKLAYLQLISAVRITLNNALNLVGVNAPERM</sequence>
<dbReference type="InterPro" id="IPR014729">
    <property type="entry name" value="Rossmann-like_a/b/a_fold"/>
</dbReference>
<dbReference type="HAMAP" id="MF_00123">
    <property type="entry name" value="Arg_tRNA_synth"/>
    <property type="match status" value="1"/>
</dbReference>